<keyword evidence="3 8" id="KW-0479">Metal-binding</keyword>
<keyword evidence="2 8" id="KW-0808">Transferase</keyword>
<evidence type="ECO:0000256" key="6">
    <source>
        <dbReference type="ARBA" id="ARBA00023134"/>
    </source>
</evidence>
<dbReference type="HAMAP" id="MF_00316">
    <property type="entry name" value="MobA"/>
    <property type="match status" value="1"/>
</dbReference>
<dbReference type="GO" id="GO:0006777">
    <property type="term" value="P:Mo-molybdopterin cofactor biosynthetic process"/>
    <property type="evidence" value="ECO:0007669"/>
    <property type="project" value="UniProtKB-KW"/>
</dbReference>
<comment type="cofactor">
    <cofactor evidence="8">
        <name>Mg(2+)</name>
        <dbReference type="ChEBI" id="CHEBI:18420"/>
    </cofactor>
</comment>
<dbReference type="Pfam" id="PF12804">
    <property type="entry name" value="NTP_transf_3"/>
    <property type="match status" value="1"/>
</dbReference>
<evidence type="ECO:0000256" key="3">
    <source>
        <dbReference type="ARBA" id="ARBA00022723"/>
    </source>
</evidence>
<dbReference type="EC" id="2.7.7.77" evidence="8"/>
<comment type="caution">
    <text evidence="8">Lacks conserved residue(s) required for the propagation of feature annotation.</text>
</comment>
<dbReference type="AlphaFoldDB" id="A0A399D5B1"/>
<dbReference type="PANTHER" id="PTHR19136">
    <property type="entry name" value="MOLYBDENUM COFACTOR GUANYLYLTRANSFERASE"/>
    <property type="match status" value="1"/>
</dbReference>
<keyword evidence="4 8" id="KW-0547">Nucleotide-binding</keyword>
<dbReference type="OrthoDB" id="9788394at2"/>
<dbReference type="Proteomes" id="UP000266441">
    <property type="component" value="Unassembled WGS sequence"/>
</dbReference>
<feature type="binding site" evidence="8">
    <location>
        <position position="64"/>
    </location>
    <ligand>
        <name>GTP</name>
        <dbReference type="ChEBI" id="CHEBI:37565"/>
    </ligand>
</feature>
<dbReference type="InterPro" id="IPR013482">
    <property type="entry name" value="Molybde_CF_guanTrfase"/>
</dbReference>
<comment type="similarity">
    <text evidence="8">Belongs to the MobA family.</text>
</comment>
<evidence type="ECO:0000256" key="2">
    <source>
        <dbReference type="ARBA" id="ARBA00022679"/>
    </source>
</evidence>
<dbReference type="PANTHER" id="PTHR19136:SF81">
    <property type="entry name" value="MOLYBDENUM COFACTOR GUANYLYLTRANSFERASE"/>
    <property type="match status" value="1"/>
</dbReference>
<sequence>MELTAIILAGGKSSRMGQDKGLMIYRGKRFVENAIDACSKIASGILISANNSEYDVLGYETVRDNYEGLGPIGGLEAALSRSKTSDNIVCPCDMPGIHAGLFKKILHKKGDNHAVVVARGDGKIFPVLGYYNKSALPVIRAQIEKKDYKLQSLLEKLGAKTVMVLEDEALLNVNYPEDVK</sequence>
<dbReference type="GO" id="GO:0061603">
    <property type="term" value="F:molybdenum cofactor guanylyltransferase activity"/>
    <property type="evidence" value="ECO:0007669"/>
    <property type="project" value="UniProtKB-EC"/>
</dbReference>
<evidence type="ECO:0000313" key="11">
    <source>
        <dbReference type="Proteomes" id="UP000266441"/>
    </source>
</evidence>
<keyword evidence="1 8" id="KW-0963">Cytoplasm</keyword>
<dbReference type="GO" id="GO:0005525">
    <property type="term" value="F:GTP binding"/>
    <property type="evidence" value="ECO:0007669"/>
    <property type="project" value="UniProtKB-UniRule"/>
</dbReference>
<comment type="subcellular location">
    <subcellularLocation>
        <location evidence="8">Cytoplasm</location>
    </subcellularLocation>
</comment>
<reference evidence="10 11" key="1">
    <citation type="journal article" date="2015" name="Int. J. Syst. Evol. Microbiol.">
        <title>Mariniphaga sediminis sp. nov., isolated from coastal sediment.</title>
        <authorList>
            <person name="Wang F.Q."/>
            <person name="Shen Q.Y."/>
            <person name="Chen G.J."/>
            <person name="Du Z.J."/>
        </authorList>
    </citation>
    <scope>NUCLEOTIDE SEQUENCE [LARGE SCALE GENOMIC DNA]</scope>
    <source>
        <strain evidence="10 11">SY21</strain>
    </source>
</reference>
<dbReference type="SUPFAM" id="SSF53448">
    <property type="entry name" value="Nucleotide-diphospho-sugar transferases"/>
    <property type="match status" value="1"/>
</dbReference>
<keyword evidence="5 8" id="KW-0460">Magnesium</keyword>
<proteinExistence type="inferred from homology"/>
<evidence type="ECO:0000313" key="10">
    <source>
        <dbReference type="EMBL" id="RIH66613.1"/>
    </source>
</evidence>
<evidence type="ECO:0000259" key="9">
    <source>
        <dbReference type="Pfam" id="PF12804"/>
    </source>
</evidence>
<keyword evidence="6 8" id="KW-0342">GTP-binding</keyword>
<accession>A0A399D5B1</accession>
<dbReference type="RefSeq" id="WP_119348487.1">
    <property type="nucleotide sequence ID" value="NZ_QWET01000002.1"/>
</dbReference>
<organism evidence="10 11">
    <name type="scientific">Mariniphaga sediminis</name>
    <dbReference type="NCBI Taxonomy" id="1628158"/>
    <lineage>
        <taxon>Bacteria</taxon>
        <taxon>Pseudomonadati</taxon>
        <taxon>Bacteroidota</taxon>
        <taxon>Bacteroidia</taxon>
        <taxon>Marinilabiliales</taxon>
        <taxon>Prolixibacteraceae</taxon>
        <taxon>Mariniphaga</taxon>
    </lineage>
</organism>
<evidence type="ECO:0000256" key="5">
    <source>
        <dbReference type="ARBA" id="ARBA00022842"/>
    </source>
</evidence>
<keyword evidence="7 8" id="KW-0501">Molybdenum cofactor biosynthesis</keyword>
<dbReference type="GO" id="GO:0046872">
    <property type="term" value="F:metal ion binding"/>
    <property type="evidence" value="ECO:0007669"/>
    <property type="project" value="UniProtKB-KW"/>
</dbReference>
<evidence type="ECO:0000256" key="8">
    <source>
        <dbReference type="HAMAP-Rule" id="MF_00316"/>
    </source>
</evidence>
<comment type="caution">
    <text evidence="10">The sequence shown here is derived from an EMBL/GenBank/DDBJ whole genome shotgun (WGS) entry which is preliminary data.</text>
</comment>
<keyword evidence="11" id="KW-1185">Reference proteome</keyword>
<dbReference type="InterPro" id="IPR029044">
    <property type="entry name" value="Nucleotide-diphossugar_trans"/>
</dbReference>
<feature type="binding site" evidence="8">
    <location>
        <position position="93"/>
    </location>
    <ligand>
        <name>GTP</name>
        <dbReference type="ChEBI" id="CHEBI:37565"/>
    </ligand>
</feature>
<dbReference type="GO" id="GO:0005737">
    <property type="term" value="C:cytoplasm"/>
    <property type="evidence" value="ECO:0007669"/>
    <property type="project" value="UniProtKB-SubCell"/>
</dbReference>
<comment type="function">
    <text evidence="8">Transfers a GMP moiety from GTP to Mo-molybdopterin (Mo-MPT) cofactor (Moco or molybdenum cofactor) to form Mo-molybdopterin guanine dinucleotide (Mo-MGD) cofactor.</text>
</comment>
<dbReference type="EMBL" id="QWET01000002">
    <property type="protein sequence ID" value="RIH66613.1"/>
    <property type="molecule type" value="Genomic_DNA"/>
</dbReference>
<evidence type="ECO:0000256" key="1">
    <source>
        <dbReference type="ARBA" id="ARBA00022490"/>
    </source>
</evidence>
<evidence type="ECO:0000256" key="7">
    <source>
        <dbReference type="ARBA" id="ARBA00023150"/>
    </source>
</evidence>
<protein>
    <recommendedName>
        <fullName evidence="8">Probable molybdenum cofactor guanylyltransferase</fullName>
        <shortName evidence="8">MoCo guanylyltransferase</shortName>
        <ecNumber evidence="8">2.7.7.77</ecNumber>
    </recommendedName>
    <alternativeName>
        <fullName evidence="8">GTP:molybdopterin guanylyltransferase</fullName>
    </alternativeName>
    <alternativeName>
        <fullName evidence="8">Mo-MPT guanylyltransferase</fullName>
    </alternativeName>
    <alternativeName>
        <fullName evidence="8">Molybdopterin guanylyltransferase</fullName>
    </alternativeName>
    <alternativeName>
        <fullName evidence="8">Molybdopterin-guanine dinucleotide synthase</fullName>
        <shortName evidence="8">MGD synthase</shortName>
    </alternativeName>
</protein>
<feature type="domain" description="MobA-like NTP transferase" evidence="9">
    <location>
        <begin position="5"/>
        <end position="157"/>
    </location>
</feature>
<evidence type="ECO:0000256" key="4">
    <source>
        <dbReference type="ARBA" id="ARBA00022741"/>
    </source>
</evidence>
<dbReference type="InterPro" id="IPR025877">
    <property type="entry name" value="MobA-like_NTP_Trfase"/>
</dbReference>
<name>A0A399D5B1_9BACT</name>
<feature type="binding site" evidence="8">
    <location>
        <position position="20"/>
    </location>
    <ligand>
        <name>GTP</name>
        <dbReference type="ChEBI" id="CHEBI:37565"/>
    </ligand>
</feature>
<keyword evidence="10" id="KW-0548">Nucleotidyltransferase</keyword>
<comment type="domain">
    <text evidence="8">The N-terminal domain determines nucleotide recognition and specific binding, while the C-terminal domain determines the specific binding to the target protein.</text>
</comment>
<feature type="binding site" evidence="8">
    <location>
        <begin position="8"/>
        <end position="10"/>
    </location>
    <ligand>
        <name>GTP</name>
        <dbReference type="ChEBI" id="CHEBI:37565"/>
    </ligand>
</feature>
<dbReference type="Gene3D" id="3.90.550.10">
    <property type="entry name" value="Spore Coat Polysaccharide Biosynthesis Protein SpsA, Chain A"/>
    <property type="match status" value="1"/>
</dbReference>
<dbReference type="CDD" id="cd02503">
    <property type="entry name" value="MobA"/>
    <property type="match status" value="1"/>
</dbReference>
<comment type="catalytic activity">
    <reaction evidence="8">
        <text>Mo-molybdopterin + GTP + H(+) = Mo-molybdopterin guanine dinucleotide + diphosphate</text>
        <dbReference type="Rhea" id="RHEA:34243"/>
        <dbReference type="ChEBI" id="CHEBI:15378"/>
        <dbReference type="ChEBI" id="CHEBI:33019"/>
        <dbReference type="ChEBI" id="CHEBI:37565"/>
        <dbReference type="ChEBI" id="CHEBI:71302"/>
        <dbReference type="ChEBI" id="CHEBI:71310"/>
        <dbReference type="EC" id="2.7.7.77"/>
    </reaction>
</comment>
<feature type="binding site" evidence="8">
    <location>
        <position position="93"/>
    </location>
    <ligand>
        <name>Mg(2+)</name>
        <dbReference type="ChEBI" id="CHEBI:18420"/>
    </ligand>
</feature>
<gene>
    <name evidence="8" type="primary">mobA</name>
    <name evidence="10" type="ORF">D1164_03140</name>
</gene>